<feature type="transmembrane region" description="Helical" evidence="4">
    <location>
        <begin position="329"/>
        <end position="354"/>
    </location>
</feature>
<accession>A0ABT3NBM7</accession>
<keyword evidence="2 4" id="KW-1133">Transmembrane helix</keyword>
<keyword evidence="7" id="KW-1185">Reference proteome</keyword>
<dbReference type="PROSITE" id="PS50850">
    <property type="entry name" value="MFS"/>
    <property type="match status" value="1"/>
</dbReference>
<feature type="transmembrane region" description="Helical" evidence="4">
    <location>
        <begin position="228"/>
        <end position="247"/>
    </location>
</feature>
<dbReference type="PANTHER" id="PTHR11360:SF284">
    <property type="entry name" value="EG:103B4.3 PROTEIN-RELATED"/>
    <property type="match status" value="1"/>
</dbReference>
<feature type="transmembrane region" description="Helical" evidence="4">
    <location>
        <begin position="395"/>
        <end position="419"/>
    </location>
</feature>
<dbReference type="InterPro" id="IPR036259">
    <property type="entry name" value="MFS_trans_sf"/>
</dbReference>
<comment type="caution">
    <text evidence="6">The sequence shown here is derived from an EMBL/GenBank/DDBJ whole genome shotgun (WGS) entry which is preliminary data.</text>
</comment>
<feature type="domain" description="Major facilitator superfamily (MFS) profile" evidence="5">
    <location>
        <begin position="11"/>
        <end position="424"/>
    </location>
</feature>
<evidence type="ECO:0000256" key="3">
    <source>
        <dbReference type="ARBA" id="ARBA00023136"/>
    </source>
</evidence>
<protein>
    <submittedName>
        <fullName evidence="6">MFS transporter</fullName>
    </submittedName>
</protein>
<keyword evidence="1 4" id="KW-0812">Transmembrane</keyword>
<feature type="transmembrane region" description="Helical" evidence="4">
    <location>
        <begin position="50"/>
        <end position="69"/>
    </location>
</feature>
<feature type="transmembrane region" description="Helical" evidence="4">
    <location>
        <begin position="102"/>
        <end position="124"/>
    </location>
</feature>
<evidence type="ECO:0000256" key="4">
    <source>
        <dbReference type="SAM" id="Phobius"/>
    </source>
</evidence>
<feature type="transmembrane region" description="Helical" evidence="4">
    <location>
        <begin position="76"/>
        <end position="96"/>
    </location>
</feature>
<proteinExistence type="predicted"/>
<dbReference type="Gene3D" id="1.20.1250.20">
    <property type="entry name" value="MFS general substrate transporter like domains"/>
    <property type="match status" value="2"/>
</dbReference>
<evidence type="ECO:0000259" key="5">
    <source>
        <dbReference type="PROSITE" id="PS50850"/>
    </source>
</evidence>
<dbReference type="InterPro" id="IPR050327">
    <property type="entry name" value="Proton-linked_MCT"/>
</dbReference>
<dbReference type="Proteomes" id="UP001209681">
    <property type="component" value="Unassembled WGS sequence"/>
</dbReference>
<dbReference type="PANTHER" id="PTHR11360">
    <property type="entry name" value="MONOCARBOXYLATE TRANSPORTER"/>
    <property type="match status" value="1"/>
</dbReference>
<dbReference type="SUPFAM" id="SSF103473">
    <property type="entry name" value="MFS general substrate transporter"/>
    <property type="match status" value="1"/>
</dbReference>
<dbReference type="Pfam" id="PF07690">
    <property type="entry name" value="MFS_1"/>
    <property type="match status" value="1"/>
</dbReference>
<evidence type="ECO:0000256" key="2">
    <source>
        <dbReference type="ARBA" id="ARBA00022989"/>
    </source>
</evidence>
<feature type="transmembrane region" description="Helical" evidence="4">
    <location>
        <begin position="366"/>
        <end position="389"/>
    </location>
</feature>
<dbReference type="InterPro" id="IPR020846">
    <property type="entry name" value="MFS_dom"/>
</dbReference>
<feature type="transmembrane region" description="Helical" evidence="4">
    <location>
        <begin position="267"/>
        <end position="291"/>
    </location>
</feature>
<evidence type="ECO:0000256" key="1">
    <source>
        <dbReference type="ARBA" id="ARBA00022692"/>
    </source>
</evidence>
<feature type="transmembrane region" description="Helical" evidence="4">
    <location>
        <begin position="303"/>
        <end position="323"/>
    </location>
</feature>
<organism evidence="6 7">
    <name type="scientific">Desulfobotulus pelophilus</name>
    <dbReference type="NCBI Taxonomy" id="2823377"/>
    <lineage>
        <taxon>Bacteria</taxon>
        <taxon>Pseudomonadati</taxon>
        <taxon>Thermodesulfobacteriota</taxon>
        <taxon>Desulfobacteria</taxon>
        <taxon>Desulfobacterales</taxon>
        <taxon>Desulfobacteraceae</taxon>
        <taxon>Desulfobotulus</taxon>
    </lineage>
</organism>
<gene>
    <name evidence="6" type="ORF">OOT00_12805</name>
</gene>
<evidence type="ECO:0000313" key="7">
    <source>
        <dbReference type="Proteomes" id="UP001209681"/>
    </source>
</evidence>
<feature type="transmembrane region" description="Helical" evidence="4">
    <location>
        <begin position="167"/>
        <end position="189"/>
    </location>
</feature>
<dbReference type="EMBL" id="JAPFPW010000017">
    <property type="protein sequence ID" value="MCW7754864.1"/>
    <property type="molecule type" value="Genomic_DNA"/>
</dbReference>
<keyword evidence="3 4" id="KW-0472">Membrane</keyword>
<evidence type="ECO:0000313" key="6">
    <source>
        <dbReference type="EMBL" id="MCW7754864.1"/>
    </source>
</evidence>
<dbReference type="RefSeq" id="WP_265425778.1">
    <property type="nucleotide sequence ID" value="NZ_JAPFPW010000017.1"/>
</dbReference>
<reference evidence="6 7" key="1">
    <citation type="submission" date="2022-11" db="EMBL/GenBank/DDBJ databases">
        <title>Desulfobotulus tamanensis H1 sp. nov. - anaerobic, alkaliphilic, sulphate reducing bacterium isolated from terrestrial mud volcano.</title>
        <authorList>
            <person name="Frolova A."/>
            <person name="Merkel A.Y."/>
            <person name="Slobodkin A.I."/>
        </authorList>
    </citation>
    <scope>NUCLEOTIDE SEQUENCE [LARGE SCALE GENOMIC DNA]</scope>
    <source>
        <strain evidence="6 7">H1</strain>
    </source>
</reference>
<name>A0ABT3NBM7_9BACT</name>
<feature type="transmembrane region" description="Helical" evidence="4">
    <location>
        <begin position="136"/>
        <end position="155"/>
    </location>
</feature>
<dbReference type="InterPro" id="IPR011701">
    <property type="entry name" value="MFS"/>
</dbReference>
<sequence>MNNSEIKGWSVVAASWLALFCLFGYRATFSILKVPMSADMGWSQTEVTLGYSILMMFYAIAAFFCGMLLDKWGTKLVYVIGAVFGAAGFIVTSHVHSLYAYYASYGVLAGVATGMLWVSSTISVRKWYVGKNYAKMFGIAFMGAPMSQVIMSLFVKESLAGAQGDAWRSAMQLLGWLTLACLLLAAAVAKKNPEDYGLKAFGEAPASDQGQQSEYVWGVKEAFASYPIWGAILTFLTSMLAEFLVWTQVVSYWKDDLGYNLSTATNLYVAIGIVGIFSMPIMGIIADKVVAVSSCESQGRKRMLIFGPAAGAVACAFLLIQSGTGPASILLGVISCFIFAVYWAVVPGGVVGYTGAVYGRQTLGKIWGLATLIVMGIGPFLGPLIGGFLKDSTGSYTYSILFALVAFIVSACIASTLPLKADNAAIRSMGTHAVH</sequence>